<evidence type="ECO:0000256" key="1">
    <source>
        <dbReference type="ARBA" id="ARBA00022729"/>
    </source>
</evidence>
<proteinExistence type="predicted"/>
<organism evidence="2 3">
    <name type="scientific">Polypedilum vanderplanki</name>
    <name type="common">Sleeping chironomid midge</name>
    <dbReference type="NCBI Taxonomy" id="319348"/>
    <lineage>
        <taxon>Eukaryota</taxon>
        <taxon>Metazoa</taxon>
        <taxon>Ecdysozoa</taxon>
        <taxon>Arthropoda</taxon>
        <taxon>Hexapoda</taxon>
        <taxon>Insecta</taxon>
        <taxon>Pterygota</taxon>
        <taxon>Neoptera</taxon>
        <taxon>Endopterygota</taxon>
        <taxon>Diptera</taxon>
        <taxon>Nematocera</taxon>
        <taxon>Chironomoidea</taxon>
        <taxon>Chironomidae</taxon>
        <taxon>Chironominae</taxon>
        <taxon>Polypedilum</taxon>
        <taxon>Polypedilum</taxon>
    </lineage>
</organism>
<dbReference type="Gene3D" id="2.70.220.10">
    <property type="entry name" value="Ganglioside GM2 activator"/>
    <property type="match status" value="1"/>
</dbReference>
<accession>A0A9J6C6R7</accession>
<gene>
    <name evidence="2" type="ORF">PVAND_007461</name>
</gene>
<dbReference type="InterPro" id="IPR036846">
    <property type="entry name" value="GM2-AP_sf"/>
</dbReference>
<reference evidence="2" key="1">
    <citation type="submission" date="2021-03" db="EMBL/GenBank/DDBJ databases">
        <title>Chromosome level genome of the anhydrobiotic midge Polypedilum vanderplanki.</title>
        <authorList>
            <person name="Yoshida Y."/>
            <person name="Kikawada T."/>
            <person name="Gusev O."/>
        </authorList>
    </citation>
    <scope>NUCLEOTIDE SEQUENCE</scope>
    <source>
        <strain evidence="2">NIAS01</strain>
        <tissue evidence="2">Whole body or cell culture</tissue>
    </source>
</reference>
<evidence type="ECO:0000313" key="2">
    <source>
        <dbReference type="EMBL" id="KAG5677730.1"/>
    </source>
</evidence>
<dbReference type="OrthoDB" id="7719291at2759"/>
<sequence length="327" mass="36980">MINPIGGINSVKLTGYIEMTEDYNGDLHATIDANKCDFEMKNCLKYNLLKIENLCSIFTNKIGMFSMAFNSIKPPLKCPLKVGNHTLMDTQLDLTIFSVIPLDGAVWVANFKLIGTNGKIKKNGIFTDILNKIQPKLKCPIKVENYSFNNADFDTKVFSMMPIDNSRIARQIIPLKYENCPPDNLSMRLIVRGSGGIESLNFTGYFSVINDITGDIYVAIDSTRCDLERNNCDKLDTFILKNFCYILVKKNGIFTEIFSKIQPRLKCPLKIGNYSFNNAAFDTKVFSMMPIDGSFWIINIRLIVETKKSKKPILCLNVEGKVVKIRV</sequence>
<keyword evidence="1" id="KW-0732">Signal</keyword>
<dbReference type="AlphaFoldDB" id="A0A9J6C6R7"/>
<name>A0A9J6C6R7_POLVA</name>
<comment type="caution">
    <text evidence="2">The sequence shown here is derived from an EMBL/GenBank/DDBJ whole genome shotgun (WGS) entry which is preliminary data.</text>
</comment>
<dbReference type="Proteomes" id="UP001107558">
    <property type="component" value="Chromosome 2"/>
</dbReference>
<dbReference type="EMBL" id="JADBJN010000002">
    <property type="protein sequence ID" value="KAG5677730.1"/>
    <property type="molecule type" value="Genomic_DNA"/>
</dbReference>
<evidence type="ECO:0000313" key="3">
    <source>
        <dbReference type="Proteomes" id="UP001107558"/>
    </source>
</evidence>
<keyword evidence="3" id="KW-1185">Reference proteome</keyword>
<protein>
    <submittedName>
        <fullName evidence="2">Uncharacterized protein</fullName>
    </submittedName>
</protein>